<keyword evidence="3" id="KW-1185">Reference proteome</keyword>
<protein>
    <submittedName>
        <fullName evidence="2">Uncharacterized protein</fullName>
    </submittedName>
</protein>
<dbReference type="GO" id="GO:0000049">
    <property type="term" value="F:tRNA binding"/>
    <property type="evidence" value="ECO:0007669"/>
    <property type="project" value="TreeGrafter"/>
</dbReference>
<dbReference type="PANTHER" id="PTHR42918">
    <property type="entry name" value="LYSYL-TRNA SYNTHETASE"/>
    <property type="match status" value="1"/>
</dbReference>
<accession>A0AAP0KG55</accession>
<comment type="caution">
    <text evidence="2">The sequence shown here is derived from an EMBL/GenBank/DDBJ whole genome shotgun (WGS) entry which is preliminary data.</text>
</comment>
<dbReference type="GO" id="GO:0006430">
    <property type="term" value="P:lysyl-tRNA aminoacylation"/>
    <property type="evidence" value="ECO:0007669"/>
    <property type="project" value="TreeGrafter"/>
</dbReference>
<sequence length="297" mass="33356">MAEIRALGLVTERVLRVLCSSSDSASLPEVQSVESGHRLVALKAEEVKKVKEVLLLKSSSSPSSSSMAITTTTHGLGGHAILSFVSFDLDLSFVTALRFSTYDLRFSTVLSLYFLYQLYCEKERLREDQFEQLKMLVDIGDILGACGSIKRTEKGELSICVNSFRILTKSLLPLPDKYHGLIDIDKRYRQRYVDMIANPEVPDVFRARAKAKLQRRRQELTQTTPDQLVDDEVVYYKVAGECLKGRFYSLWSLGRKRRRYVDPDASTSQLQGVVRGGAGDGAGPVIIFSFRSIEKLI</sequence>
<dbReference type="PANTHER" id="PTHR42918:SF15">
    <property type="entry name" value="LYSINE--TRNA LIGASE, CHLOROPLASTIC_MITOCHONDRIAL"/>
    <property type="match status" value="1"/>
</dbReference>
<organism evidence="2 3">
    <name type="scientific">Stephania yunnanensis</name>
    <dbReference type="NCBI Taxonomy" id="152371"/>
    <lineage>
        <taxon>Eukaryota</taxon>
        <taxon>Viridiplantae</taxon>
        <taxon>Streptophyta</taxon>
        <taxon>Embryophyta</taxon>
        <taxon>Tracheophyta</taxon>
        <taxon>Spermatophyta</taxon>
        <taxon>Magnoliopsida</taxon>
        <taxon>Ranunculales</taxon>
        <taxon>Menispermaceae</taxon>
        <taxon>Menispermoideae</taxon>
        <taxon>Cissampelideae</taxon>
        <taxon>Stephania</taxon>
    </lineage>
</organism>
<dbReference type="Gene3D" id="2.40.50.140">
    <property type="entry name" value="Nucleic acid-binding proteins"/>
    <property type="match status" value="1"/>
</dbReference>
<proteinExistence type="predicted"/>
<dbReference type="Proteomes" id="UP001420932">
    <property type="component" value="Unassembled WGS sequence"/>
</dbReference>
<name>A0AAP0KG55_9MAGN</name>
<reference evidence="2 3" key="1">
    <citation type="submission" date="2024-01" db="EMBL/GenBank/DDBJ databases">
        <title>Genome assemblies of Stephania.</title>
        <authorList>
            <person name="Yang L."/>
        </authorList>
    </citation>
    <scope>NUCLEOTIDE SEQUENCE [LARGE SCALE GENOMIC DNA]</scope>
    <source>
        <strain evidence="2">YNDBR</strain>
        <tissue evidence="2">Leaf</tissue>
    </source>
</reference>
<dbReference type="GO" id="GO:0000166">
    <property type="term" value="F:nucleotide binding"/>
    <property type="evidence" value="ECO:0007669"/>
    <property type="project" value="InterPro"/>
</dbReference>
<dbReference type="GO" id="GO:0005829">
    <property type="term" value="C:cytosol"/>
    <property type="evidence" value="ECO:0007669"/>
    <property type="project" value="TreeGrafter"/>
</dbReference>
<dbReference type="InterPro" id="IPR012340">
    <property type="entry name" value="NA-bd_OB-fold"/>
</dbReference>
<keyword evidence="1" id="KW-0547">Nucleotide-binding</keyword>
<dbReference type="GO" id="GO:0005739">
    <property type="term" value="C:mitochondrion"/>
    <property type="evidence" value="ECO:0007669"/>
    <property type="project" value="TreeGrafter"/>
</dbReference>
<dbReference type="CDD" id="cd04322">
    <property type="entry name" value="LysRS_N"/>
    <property type="match status" value="1"/>
</dbReference>
<evidence type="ECO:0000313" key="2">
    <source>
        <dbReference type="EMBL" id="KAK9151128.1"/>
    </source>
</evidence>
<dbReference type="AlphaFoldDB" id="A0AAP0KG55"/>
<dbReference type="InterPro" id="IPR044136">
    <property type="entry name" value="Lys-tRNA-ligase_II_N"/>
</dbReference>
<gene>
    <name evidence="2" type="ORF">Syun_009437</name>
</gene>
<evidence type="ECO:0000313" key="3">
    <source>
        <dbReference type="Proteomes" id="UP001420932"/>
    </source>
</evidence>
<dbReference type="GO" id="GO:0004824">
    <property type="term" value="F:lysine-tRNA ligase activity"/>
    <property type="evidence" value="ECO:0007669"/>
    <property type="project" value="TreeGrafter"/>
</dbReference>
<dbReference type="SUPFAM" id="SSF50249">
    <property type="entry name" value="Nucleic acid-binding proteins"/>
    <property type="match status" value="1"/>
</dbReference>
<dbReference type="EMBL" id="JBBNAF010000004">
    <property type="protein sequence ID" value="KAK9151128.1"/>
    <property type="molecule type" value="Genomic_DNA"/>
</dbReference>
<evidence type="ECO:0000256" key="1">
    <source>
        <dbReference type="ARBA" id="ARBA00022741"/>
    </source>
</evidence>